<dbReference type="CAZy" id="GH88">
    <property type="family name" value="Glycoside Hydrolase Family 88"/>
</dbReference>
<dbReference type="STRING" id="351627.Csac_2730"/>
<dbReference type="EMBL" id="CP000679">
    <property type="protein sequence ID" value="ABP68298.1"/>
    <property type="molecule type" value="Genomic_DNA"/>
</dbReference>
<feature type="binding site" evidence="4">
    <location>
        <position position="162"/>
    </location>
    <ligand>
        <name>substrate</name>
    </ligand>
</feature>
<feature type="active site" description="Proton donor" evidence="3">
    <location>
        <position position="162"/>
    </location>
</feature>
<evidence type="ECO:0000256" key="4">
    <source>
        <dbReference type="PIRSR" id="PIRSR610905-2"/>
    </source>
</evidence>
<dbReference type="PANTHER" id="PTHR36845">
    <property type="entry name" value="HYDROLASE, PUTATIVE (AFU_ORTHOLOGUE AFUA_7G05090)-RELATED"/>
    <property type="match status" value="1"/>
</dbReference>
<dbReference type="PANTHER" id="PTHR36845:SF1">
    <property type="entry name" value="HYDROLASE, PUTATIVE (AFU_ORTHOLOGUE AFUA_7G05090)-RELATED"/>
    <property type="match status" value="1"/>
</dbReference>
<dbReference type="RefSeq" id="WP_011918216.1">
    <property type="nucleotide sequence ID" value="NC_009437.1"/>
</dbReference>
<evidence type="ECO:0000256" key="3">
    <source>
        <dbReference type="PIRSR" id="PIRSR610905-1"/>
    </source>
</evidence>
<dbReference type="HOGENOM" id="CLU_027158_1_1_9"/>
<evidence type="ECO:0000313" key="5">
    <source>
        <dbReference type="EMBL" id="ABP68298.1"/>
    </source>
</evidence>
<dbReference type="GO" id="GO:0052757">
    <property type="term" value="F:chondroitin hydrolase activity"/>
    <property type="evidence" value="ECO:0007669"/>
    <property type="project" value="TreeGrafter"/>
</dbReference>
<dbReference type="InterPro" id="IPR012341">
    <property type="entry name" value="6hp_glycosidase-like_sf"/>
</dbReference>
<evidence type="ECO:0000256" key="1">
    <source>
        <dbReference type="ARBA" id="ARBA00022801"/>
    </source>
</evidence>
<reference evidence="5 6" key="1">
    <citation type="journal article" date="2008" name="Appl. Environ. Microbiol.">
        <title>Hydrogenomics of the extremely thermophilic bacterium Caldicellulosiruptor saccharolyticus.</title>
        <authorList>
            <person name="van de Werken H.J."/>
            <person name="Verhaart M.R."/>
            <person name="VanFossen A.L."/>
            <person name="Willquist K."/>
            <person name="Lewis D.L."/>
            <person name="Nichols J.D."/>
            <person name="Goorissen H.P."/>
            <person name="Mongodin E.F."/>
            <person name="Nelson K.E."/>
            <person name="van Niel E.W."/>
            <person name="Stams A.J."/>
            <person name="Ward D.E."/>
            <person name="de Vos W.M."/>
            <person name="van der Oost J."/>
            <person name="Kelly R.M."/>
            <person name="Kengen S.W."/>
        </authorList>
    </citation>
    <scope>NUCLEOTIDE SEQUENCE [LARGE SCALE GENOMIC DNA]</scope>
    <source>
        <strain evidence="6">ATCC 43494 / DSM 8903 / Tp8T 6331</strain>
    </source>
</reference>
<dbReference type="Gene3D" id="1.50.10.10">
    <property type="match status" value="1"/>
</dbReference>
<evidence type="ECO:0000256" key="2">
    <source>
        <dbReference type="ARBA" id="ARBA00038358"/>
    </source>
</evidence>
<dbReference type="SUPFAM" id="SSF48208">
    <property type="entry name" value="Six-hairpin glycosidases"/>
    <property type="match status" value="1"/>
</dbReference>
<dbReference type="eggNOG" id="COG4225">
    <property type="taxonomic scope" value="Bacteria"/>
</dbReference>
<keyword evidence="6" id="KW-1185">Reference proteome</keyword>
<protein>
    <submittedName>
        <fullName evidence="5">Glycosyl hydrolase, family 88</fullName>
    </submittedName>
</protein>
<feature type="binding site" evidence="4">
    <location>
        <position position="238"/>
    </location>
    <ligand>
        <name>substrate</name>
    </ligand>
</feature>
<comment type="similarity">
    <text evidence="2">Belongs to the glycosyl hydrolase 88 family.</text>
</comment>
<dbReference type="Proteomes" id="UP000000256">
    <property type="component" value="Chromosome"/>
</dbReference>
<accession>A4XN13</accession>
<dbReference type="AlphaFoldDB" id="A4XN13"/>
<dbReference type="GO" id="GO:0000272">
    <property type="term" value="P:polysaccharide catabolic process"/>
    <property type="evidence" value="ECO:0007669"/>
    <property type="project" value="TreeGrafter"/>
</dbReference>
<dbReference type="InterPro" id="IPR010905">
    <property type="entry name" value="Glyco_hydro_88"/>
</dbReference>
<feature type="binding site" evidence="4">
    <location>
        <position position="234"/>
    </location>
    <ligand>
        <name>substrate</name>
    </ligand>
</feature>
<dbReference type="InterPro" id="IPR052369">
    <property type="entry name" value="UG_Glycosaminoglycan_Hydrolase"/>
</dbReference>
<evidence type="ECO:0000313" key="6">
    <source>
        <dbReference type="Proteomes" id="UP000000256"/>
    </source>
</evidence>
<dbReference type="OrthoDB" id="428577at2"/>
<keyword evidence="1 5" id="KW-0378">Hydrolase</keyword>
<sequence length="379" mass="44616">MKNYNKLEMTLDTCVEKTRININDLVNSFTSWSFDEEGKYERFNENFFDIGNWTTSFFTGMALLSYEITKDTYFLQKLFSIKDRYKDKVEKYWYNTMHDLGFLYILYSVGLYKITGDNDLRNISLRAADELLKRFNIKGNFIQAWGNINKLDDQYSGLIIVDSLMNVPLLFWAFEETNVKIYFDVAKAHVETVIKYLVRDDYSLYHAYRFNIFTGEPIQPENYCGFNVDSHWARGTAWAIYGLALCYKHTKEEKYLDLSIKIAEKYLENTKENLIPKWDFKLTADAPHIVDTSAAVIAMCGFDEILKYRSMPKVEEYIKNTLEIICEEYVNLDLSCRGILKDAQVGDKVKIAKNAYTSWGDYFLMEILVRRLTKCEVFW</sequence>
<name>A4XN13_CALS8</name>
<proteinExistence type="inferred from homology"/>
<dbReference type="KEGG" id="csc:Csac_2730"/>
<dbReference type="Pfam" id="PF07470">
    <property type="entry name" value="Glyco_hydro_88"/>
    <property type="match status" value="1"/>
</dbReference>
<gene>
    <name evidence="5" type="ordered locus">Csac_2730</name>
</gene>
<feature type="active site" description="Nucleophile" evidence="3">
    <location>
        <position position="99"/>
    </location>
</feature>
<dbReference type="InterPro" id="IPR008928">
    <property type="entry name" value="6-hairpin_glycosidase_sf"/>
</dbReference>
<feature type="binding site" evidence="4">
    <location>
        <position position="99"/>
    </location>
    <ligand>
        <name>substrate</name>
    </ligand>
</feature>
<organism evidence="5 6">
    <name type="scientific">Caldicellulosiruptor saccharolyticus (strain ATCC 43494 / DSM 8903 / Tp8T 6331)</name>
    <dbReference type="NCBI Taxonomy" id="351627"/>
    <lineage>
        <taxon>Bacteria</taxon>
        <taxon>Bacillati</taxon>
        <taxon>Bacillota</taxon>
        <taxon>Bacillota incertae sedis</taxon>
        <taxon>Caldicellulosiruptorales</taxon>
        <taxon>Caldicellulosiruptoraceae</taxon>
        <taxon>Caldicellulosiruptor</taxon>
    </lineage>
</organism>